<feature type="compositionally biased region" description="Low complexity" evidence="1">
    <location>
        <begin position="1107"/>
        <end position="1122"/>
    </location>
</feature>
<reference evidence="2" key="1">
    <citation type="journal article" date="2021" name="Microorganisms">
        <title>Acidisoma silvae sp. nov. and Acidisomacellulosilytica sp. nov., Two Acidophilic Bacteria Isolated from Decaying Wood, Hydrolyzing Cellulose and Producing Poly-3-hydroxybutyrate.</title>
        <authorList>
            <person name="Mieszkin S."/>
            <person name="Pouder E."/>
            <person name="Uroz S."/>
            <person name="Simon-Colin C."/>
            <person name="Alain K."/>
        </authorList>
    </citation>
    <scope>NUCLEOTIDE SEQUENCE</scope>
    <source>
        <strain evidence="2">HW T2.11</strain>
    </source>
</reference>
<keyword evidence="3" id="KW-1185">Reference proteome</keyword>
<reference evidence="2" key="2">
    <citation type="submission" date="2021-01" db="EMBL/GenBank/DDBJ databases">
        <authorList>
            <person name="Mieszkin S."/>
            <person name="Pouder E."/>
            <person name="Alain K."/>
        </authorList>
    </citation>
    <scope>NUCLEOTIDE SEQUENCE</scope>
    <source>
        <strain evidence="2">HW T2.11</strain>
    </source>
</reference>
<dbReference type="EMBL" id="JAESVB010000001">
    <property type="protein sequence ID" value="MCB8874416.1"/>
    <property type="molecule type" value="Genomic_DNA"/>
</dbReference>
<evidence type="ECO:0000313" key="2">
    <source>
        <dbReference type="EMBL" id="MCB8874416.1"/>
    </source>
</evidence>
<name>A0A963YPK6_9PROT</name>
<accession>A0A963YPK6</accession>
<gene>
    <name evidence="2" type="ORF">ASILVAE211_04405</name>
</gene>
<dbReference type="AlphaFoldDB" id="A0A963YPK6"/>
<dbReference type="Proteomes" id="UP000708298">
    <property type="component" value="Unassembled WGS sequence"/>
</dbReference>
<evidence type="ECO:0008006" key="4">
    <source>
        <dbReference type="Google" id="ProtNLM"/>
    </source>
</evidence>
<proteinExistence type="predicted"/>
<comment type="caution">
    <text evidence="2">The sequence shown here is derived from an EMBL/GenBank/DDBJ whole genome shotgun (WGS) entry which is preliminary data.</text>
</comment>
<protein>
    <recommendedName>
        <fullName evidence="4">DUF3971 domain-containing protein</fullName>
    </recommendedName>
</protein>
<organism evidence="2 3">
    <name type="scientific">Acidisoma silvae</name>
    <dbReference type="NCBI Taxonomy" id="2802396"/>
    <lineage>
        <taxon>Bacteria</taxon>
        <taxon>Pseudomonadati</taxon>
        <taxon>Pseudomonadota</taxon>
        <taxon>Alphaproteobacteria</taxon>
        <taxon>Acetobacterales</taxon>
        <taxon>Acidocellaceae</taxon>
        <taxon>Acidisoma</taxon>
    </lineage>
</organism>
<evidence type="ECO:0000313" key="3">
    <source>
        <dbReference type="Proteomes" id="UP000708298"/>
    </source>
</evidence>
<dbReference type="RefSeq" id="WP_227320050.1">
    <property type="nucleotide sequence ID" value="NZ_JAESVB010000001.1"/>
</dbReference>
<sequence length="1122" mass="116784">MSAADGQDPAPQPHQRRWFHPRRWWWKIPLDAGIILIEWGFLVVALASAGLAWRAAQGPVDLSWALPRLTRILMIAEPQVDAGIGHLAVSWNGFRDGPDQPVRVTSDDISIADTANDRSLAVDHLGVDLSMGWAWHGVFAPRVVTLDGLQISLRRAPPAQQIAENTEETARDPNLRQTLRDIIAVLRQPPQSDRHMLPVKAAELSELRRVTLTHGSVTLQPAAGAEGKAGLAGRALQVAAINATLTRGDAGGLTGQVAAVLASRAGPLPPQTAGARPSLQVNFAETAQGAVTVQTAAELNDPAGMMAALQMPTDLPAVSVPVQVQSEVDASDQAIITSFRTAVTAGSGQLRFGGGDIPITALSLLLTGDETSLVIDPSSKIALAAVSAQPPPTIAFSGQGKRTDQNLTMTIGLGLDHVASGDLPSYWPPAFAKGARNWIKAQVKDGSVHDGHFQFVLTGKPDFSDIGLTGVSGALPATGLTVTWLPPLPPMTKVNGEIALQGMDAVRIGVTSAAQGDQAVTNSSMVITGLSAADQIGTINLNLAGPVASAMSIISQPRLHLLKGLPVPLTVTGGTFQGSLTLSLPLDNNVTTDQITMRTHDVIQNLGLGDLLLGRNLTDGNLTIDATMAGLSLNGQAALAGIPATVALTTDFDGGPASQVIASLKVDAQADETQLAAAQIPTGGILKGKAALSLQLAAQRSGRTDINATVTVPEQRLSVSQISWAGGAGTATATAHVALQGSRIIALDNLALTGPGLALQVQSGFSGSRLASVTVDKLQLGRTDLHGRFDLPAAKTDPYVVDIAGPVLDLSAVFGHARKAEPSVKPANSALSQISSPQEFAPHPPWRATVAVDRILFGTTPAGQSRELDAVRGTVVNNGVVVRSADVSLTVAPSGAASHLSIVPMPNQTRQVRLTSGDFGGLLRATNAYDAVTGGVLDISGTYDDSQPSHPLTGTAEMDKFSLGAAPTVAKLLQAMTLYGVVDLMHGPGLFFSKMVAPFQLASRRLDLHEARAYSASLGLTADGSVNLPGNNFDIQGTVVPAYFFNALLGHIPLIGKLFSPEKGGGVFAAKFQIVGPINDPAVHVNALSMIAPGFLRDLFNHRPQGQTAPPAQNQDQAAPRQ</sequence>
<feature type="region of interest" description="Disordered" evidence="1">
    <location>
        <begin position="1102"/>
        <end position="1122"/>
    </location>
</feature>
<evidence type="ECO:0000256" key="1">
    <source>
        <dbReference type="SAM" id="MobiDB-lite"/>
    </source>
</evidence>